<evidence type="ECO:0000256" key="9">
    <source>
        <dbReference type="ARBA" id="ARBA00023264"/>
    </source>
</evidence>
<keyword evidence="3 11" id="KW-0210">Decarboxylase</keyword>
<reference evidence="15 16" key="1">
    <citation type="submission" date="2014-02" db="EMBL/GenBank/DDBJ databases">
        <title>Transposable element dynamics among asymbiotic and ectomycorrhizal Amanita fungi.</title>
        <authorList>
            <consortium name="DOE Joint Genome Institute"/>
            <person name="Hess J."/>
            <person name="Skrede I."/>
            <person name="Wolfe B."/>
            <person name="LaButti K."/>
            <person name="Ohm R.A."/>
            <person name="Grigoriev I.V."/>
            <person name="Pringle A."/>
        </authorList>
    </citation>
    <scope>NUCLEOTIDE SEQUENCE [LARGE SCALE GENOMIC DNA]</scope>
    <source>
        <strain evidence="15 16">SKay4041</strain>
    </source>
</reference>
<dbReference type="Gene3D" id="1.10.238.10">
    <property type="entry name" value="EF-hand"/>
    <property type="match status" value="1"/>
</dbReference>
<feature type="region of interest" description="Disordered" evidence="12">
    <location>
        <begin position="493"/>
        <end position="518"/>
    </location>
</feature>
<dbReference type="EC" id="4.1.1.65" evidence="11"/>
<evidence type="ECO:0000256" key="5">
    <source>
        <dbReference type="ARBA" id="ARBA00023136"/>
    </source>
</evidence>
<evidence type="ECO:0000256" key="10">
    <source>
        <dbReference type="ARBA" id="ARBA00023317"/>
    </source>
</evidence>
<evidence type="ECO:0000259" key="14">
    <source>
        <dbReference type="PROSITE" id="PS50222"/>
    </source>
</evidence>
<evidence type="ECO:0000313" key="15">
    <source>
        <dbReference type="EMBL" id="PFH45490.1"/>
    </source>
</evidence>
<keyword evidence="16" id="KW-1185">Reference proteome</keyword>
<dbReference type="GO" id="GO:0006646">
    <property type="term" value="P:phosphatidylethanolamine biosynthetic process"/>
    <property type="evidence" value="ECO:0007669"/>
    <property type="project" value="UniProtKB-UniRule"/>
</dbReference>
<dbReference type="GO" id="GO:0005509">
    <property type="term" value="F:calcium ion binding"/>
    <property type="evidence" value="ECO:0007669"/>
    <property type="project" value="InterPro"/>
</dbReference>
<dbReference type="HAMAP" id="MF_00663">
    <property type="entry name" value="PS_decarb_PSD_B_type2"/>
    <property type="match status" value="1"/>
</dbReference>
<comment type="PTM">
    <text evidence="11">Is synthesized initially as an inactive proenzyme. Formation of the active enzyme involves a self-maturation process in which the active site pyruvoyl group is generated from an internal serine residue via an autocatalytic post-translational modification. Two non-identical subunits are generated from the proenzyme in this reaction, and the pyruvate is formed at the N-terminus of the alpha chain, which is derived from the carboxyl end of the proenzyme. The autoendoproteolytic cleavage occurs by a canonical serine protease mechanism, in which the side chain hydroxyl group of the serine supplies its oxygen atom to form the C-terminus of the beta chain, while the remainder of the serine residue undergoes an oxidative deamination to produce ammonia and the pyruvoyl prosthetic group on the alpha chain. During this reaction, the Ser that is part of the protease active site of the proenzyme becomes the pyruvoyl prosthetic group, which constitutes an essential element of the active site of the mature decarboxylase.</text>
</comment>
<keyword evidence="2 11" id="KW-0444">Lipid biosynthesis</keyword>
<dbReference type="NCBIfam" id="TIGR00163">
    <property type="entry name" value="PS_decarb"/>
    <property type="match status" value="1"/>
</dbReference>
<organism evidence="15 16">
    <name type="scientific">Amanita thiersii Skay4041</name>
    <dbReference type="NCBI Taxonomy" id="703135"/>
    <lineage>
        <taxon>Eukaryota</taxon>
        <taxon>Fungi</taxon>
        <taxon>Dikarya</taxon>
        <taxon>Basidiomycota</taxon>
        <taxon>Agaricomycotina</taxon>
        <taxon>Agaricomycetes</taxon>
        <taxon>Agaricomycetidae</taxon>
        <taxon>Agaricales</taxon>
        <taxon>Pluteineae</taxon>
        <taxon>Amanitaceae</taxon>
        <taxon>Amanita</taxon>
    </lineage>
</organism>
<comment type="subunit">
    <text evidence="11">Heterodimer of a large membrane-associated beta subunit and a small pyruvoyl-containing alpha subunit.</text>
</comment>
<dbReference type="UniPathway" id="UPA00558">
    <property type="reaction ID" value="UER00616"/>
</dbReference>
<gene>
    <name evidence="11" type="primary">PSD2</name>
    <name evidence="15" type="ORF">AMATHDRAFT_159434</name>
</gene>
<dbReference type="Proteomes" id="UP000242287">
    <property type="component" value="Unassembled WGS sequence"/>
</dbReference>
<dbReference type="GO" id="GO:0005795">
    <property type="term" value="C:Golgi stack"/>
    <property type="evidence" value="ECO:0007669"/>
    <property type="project" value="UniProtKB-UniRule"/>
</dbReference>
<evidence type="ECO:0000256" key="4">
    <source>
        <dbReference type="ARBA" id="ARBA00023098"/>
    </source>
</evidence>
<dbReference type="PROSITE" id="PS50222">
    <property type="entry name" value="EF_HAND_2"/>
    <property type="match status" value="1"/>
</dbReference>
<evidence type="ECO:0000256" key="3">
    <source>
        <dbReference type="ARBA" id="ARBA00022793"/>
    </source>
</evidence>
<dbReference type="InterPro" id="IPR033177">
    <property type="entry name" value="PSD-B"/>
</dbReference>
<dbReference type="PROSITE" id="PS50004">
    <property type="entry name" value="C2"/>
    <property type="match status" value="1"/>
</dbReference>
<evidence type="ECO:0000313" key="16">
    <source>
        <dbReference type="Proteomes" id="UP000242287"/>
    </source>
</evidence>
<feature type="active site" description="Charge relay system; for autoendoproteolytic cleavage activity" evidence="11">
    <location>
        <position position="720"/>
    </location>
</feature>
<feature type="modified residue" description="Pyruvic acid (Ser); by autocatalysis" evidence="11">
    <location>
        <position position="866"/>
    </location>
</feature>
<dbReference type="InterPro" id="IPR003817">
    <property type="entry name" value="PS_Dcarbxylase"/>
</dbReference>
<protein>
    <recommendedName>
        <fullName evidence="11">Phosphatidylserine decarboxylase proenzyme 2</fullName>
        <ecNumber evidence="11">4.1.1.65</ecNumber>
    </recommendedName>
    <component>
        <recommendedName>
            <fullName evidence="11">Phosphatidylserine decarboxylase 2 beta chain</fullName>
        </recommendedName>
    </component>
    <component>
        <recommendedName>
            <fullName evidence="11">Phosphatidylserine decarboxylase 2 alpha chain</fullName>
        </recommendedName>
    </component>
</protein>
<sequence length="910" mass="98754">MKFPSRKGFRSVSSSVGASATGAGASASTGSRSPSASPTSSSPSPESDAAAKAAGAGASAAGGELGPDVEDKEKSKKSKRRFKKRWSSTGSGSNSPMVSEGASGSESGAVGATASPGGGGTGSAAEEGKKEKKGFQFEAANDIVGIVLLEIQGAEDLPRLKNVTRTGWDMDPFVVVSFGKKVFRTRVIRHSRSPVWDEKLLFHVRRHETTFKVKLTVLDWDKLSSNDLIGDADFDVKTLIDGAPQPDAETGLYASDYGGDHAMKEMKLSLSPPKDISMLEAKPVITIRAKYQPYGAMRQRFWRQYLKQYDTDDTSTISQLELTSMLDSLGSTLTRSTIESFFTRYEKKPEEDELSLDEAIRCLEAELGRPQSEKRRVDSVEAEENSSVSATPLLGFSDRHGKELALDQLNFSGAPPPQQVGALDQDVAVAGGAGAKLGVAYLTEPSQVPLLSVQTTGVLLDSSEDDPEDESASASAGGTVAISGKVVKKKSRFRRKKKVQQRQGTITPGSVPGSAGGSGSEALVERVINVKNCPLCHRPRLNSKAEMDIITHLAVCASQDWNQVNRIMVGNFVTASQAQRKWYTNVIGKISAGDYKLGANSANIIVQNRITGQLEEEKMQVYVRLGIRLLYKGAKGRMEGGRARRLLKSMSIKQGIKYDSPESAKEIQTFIDFHQLNMDEILDPLPSFKTFNEFFYRKLKPDARPVDNPEDPYRVVSGADCRLMAFETVNEATKLWIKGREFSVSRLLGDACSKQEAEKYAGGALCIFRLAPQDYHRFHSPVDGTIGPITDIAGEYYTVNPQAIRTALDVYGENVRKIVPIDSPQFGRVMAVCVGAMMVGSIQITVEEGQQVRRGQEFGYFAFGGSTIVLLFEKGAVEWDEDLLDNGRASLETLVRVGMGVGRGIRRPAP</sequence>
<evidence type="ECO:0000256" key="2">
    <source>
        <dbReference type="ARBA" id="ARBA00022516"/>
    </source>
</evidence>
<dbReference type="PANTHER" id="PTHR10067">
    <property type="entry name" value="PHOSPHATIDYLSERINE DECARBOXYLASE"/>
    <property type="match status" value="1"/>
</dbReference>
<dbReference type="Pfam" id="PF00168">
    <property type="entry name" value="C2"/>
    <property type="match status" value="1"/>
</dbReference>
<dbReference type="OrthoDB" id="67700at2759"/>
<comment type="cofactor">
    <cofactor evidence="11">
        <name>pyruvate</name>
        <dbReference type="ChEBI" id="CHEBI:15361"/>
    </cofactor>
    <text evidence="11">Binds 1 pyruvoyl group covalently per subunit.</text>
</comment>
<dbReference type="GO" id="GO:0000139">
    <property type="term" value="C:Golgi membrane"/>
    <property type="evidence" value="ECO:0007669"/>
    <property type="project" value="UniProtKB-SubCell"/>
</dbReference>
<feature type="active site" description="Charge relay system; for autoendoproteolytic cleavage activity" evidence="11">
    <location>
        <position position="779"/>
    </location>
</feature>
<feature type="site" description="Cleavage (non-hydrolytic); by autocatalysis" evidence="11">
    <location>
        <begin position="865"/>
        <end position="866"/>
    </location>
</feature>
<feature type="compositionally biased region" description="Low complexity" evidence="12">
    <location>
        <begin position="13"/>
        <end position="62"/>
    </location>
</feature>
<feature type="active site" description="Schiff-base intermediate with substrate; via pyruvic acid; for decarboxylase activity" evidence="11">
    <location>
        <position position="866"/>
    </location>
</feature>
<dbReference type="Gene3D" id="2.60.40.150">
    <property type="entry name" value="C2 domain"/>
    <property type="match status" value="1"/>
</dbReference>
<dbReference type="AlphaFoldDB" id="A0A2A9NCN9"/>
<dbReference type="GO" id="GO:0004609">
    <property type="term" value="F:phosphatidylserine decarboxylase activity"/>
    <property type="evidence" value="ECO:0007669"/>
    <property type="project" value="UniProtKB-UniRule"/>
</dbReference>
<dbReference type="SUPFAM" id="SSF49562">
    <property type="entry name" value="C2 domain (Calcium/lipid-binding domain, CaLB)"/>
    <property type="match status" value="1"/>
</dbReference>
<comment type="domain">
    <text evidence="11">The C2 domains have an essential, but non-catalytic function. They may facilitate interactions with other proteins and are required for lipid transport function.</text>
</comment>
<comment type="function">
    <text evidence="11">Catalyzes the formation of phosphatidylethanolamine (PtdEtn) from phosphatidylserine (PtdSer). Plays a central role in phospholipid metabolism and in the interorganelle trafficking of phosphatidylserine.</text>
</comment>
<dbReference type="CDD" id="cd04039">
    <property type="entry name" value="C2_PSD"/>
    <property type="match status" value="1"/>
</dbReference>
<evidence type="ECO:0000256" key="7">
    <source>
        <dbReference type="ARBA" id="ARBA00023209"/>
    </source>
</evidence>
<dbReference type="SUPFAM" id="SSF47473">
    <property type="entry name" value="EF-hand"/>
    <property type="match status" value="1"/>
</dbReference>
<dbReference type="GO" id="GO:0010008">
    <property type="term" value="C:endosome membrane"/>
    <property type="evidence" value="ECO:0007669"/>
    <property type="project" value="UniProtKB-SubCell"/>
</dbReference>
<dbReference type="PANTHER" id="PTHR10067:SF17">
    <property type="entry name" value="PHOSPHATIDYLSERINE DECARBOXYLASE PROENZYME 2"/>
    <property type="match status" value="1"/>
</dbReference>
<dbReference type="InterPro" id="IPR002048">
    <property type="entry name" value="EF_hand_dom"/>
</dbReference>
<name>A0A2A9NCN9_9AGAR</name>
<feature type="region of interest" description="Disordered" evidence="12">
    <location>
        <begin position="371"/>
        <end position="394"/>
    </location>
</feature>
<dbReference type="STRING" id="703135.A0A2A9NCN9"/>
<feature type="compositionally biased region" description="Basic residues" evidence="12">
    <location>
        <begin position="75"/>
        <end position="86"/>
    </location>
</feature>
<dbReference type="InterPro" id="IPR033179">
    <property type="entry name" value="PSD_type2_pro"/>
</dbReference>
<dbReference type="GO" id="GO:0016540">
    <property type="term" value="P:protein autoprocessing"/>
    <property type="evidence" value="ECO:0007669"/>
    <property type="project" value="UniProtKB-UniRule"/>
</dbReference>
<feature type="chain" id="PRO_5023558004" description="Phosphatidylserine decarboxylase 2 beta chain" evidence="11">
    <location>
        <begin position="1"/>
        <end position="865"/>
    </location>
</feature>
<feature type="active site" description="Charge relay system; for autoendoproteolytic cleavage activity" evidence="11">
    <location>
        <position position="866"/>
    </location>
</feature>
<keyword evidence="10 11" id="KW-0670">Pyruvate</keyword>
<keyword evidence="6 11" id="KW-0865">Zymogen</keyword>
<evidence type="ECO:0000256" key="12">
    <source>
        <dbReference type="SAM" id="MobiDB-lite"/>
    </source>
</evidence>
<evidence type="ECO:0000256" key="11">
    <source>
        <dbReference type="HAMAP-Rule" id="MF_03209"/>
    </source>
</evidence>
<feature type="domain" description="EF-hand" evidence="14">
    <location>
        <begin position="297"/>
        <end position="332"/>
    </location>
</feature>
<keyword evidence="5 11" id="KW-0472">Membrane</keyword>
<keyword evidence="9 11" id="KW-1208">Phospholipid metabolism</keyword>
<keyword evidence="7 11" id="KW-0594">Phospholipid biosynthesis</keyword>
<comment type="pathway">
    <text evidence="1">Lipid metabolism.</text>
</comment>
<dbReference type="SMART" id="SM00239">
    <property type="entry name" value="C2"/>
    <property type="match status" value="1"/>
</dbReference>
<evidence type="ECO:0000256" key="8">
    <source>
        <dbReference type="ARBA" id="ARBA00023239"/>
    </source>
</evidence>
<feature type="chain" id="PRO_5023558003" description="Phosphatidylserine decarboxylase 2 alpha chain" evidence="11">
    <location>
        <begin position="866"/>
        <end position="910"/>
    </location>
</feature>
<comment type="subcellular location">
    <subcellularLocation>
        <location evidence="11">Golgi apparatus membrane</location>
        <topology evidence="11">Peripheral membrane protein</topology>
        <orientation evidence="11">Cytoplasmic side</orientation>
    </subcellularLocation>
    <subcellularLocation>
        <location evidence="11">Endosome membrane</location>
        <topology evidence="11">Peripheral membrane protein</topology>
        <orientation evidence="11">Cytoplasmic side</orientation>
    </subcellularLocation>
</comment>
<accession>A0A2A9NCN9</accession>
<keyword evidence="8 11" id="KW-0456">Lyase</keyword>
<comment type="similarity">
    <text evidence="11">Belongs to the phosphatidylserine decarboxylase family. PSD-B subfamily. Eukaryotic type II sub-subfamily.</text>
</comment>
<dbReference type="InterPro" id="IPR000008">
    <property type="entry name" value="C2_dom"/>
</dbReference>
<feature type="domain" description="C2" evidence="13">
    <location>
        <begin position="129"/>
        <end position="249"/>
    </location>
</feature>
<feature type="region of interest" description="Disordered" evidence="12">
    <location>
        <begin position="1"/>
        <end position="130"/>
    </location>
</feature>
<comment type="pathway">
    <text evidence="11">Phospholipid metabolism; phosphatidylethanolamine biosynthesis; phosphatidylethanolamine from CDP-diacylglycerol: step 2/2.</text>
</comment>
<dbReference type="InterPro" id="IPR011992">
    <property type="entry name" value="EF-hand-dom_pair"/>
</dbReference>
<keyword evidence="11" id="KW-0967">Endosome</keyword>
<evidence type="ECO:0000259" key="13">
    <source>
        <dbReference type="PROSITE" id="PS50004"/>
    </source>
</evidence>
<comment type="catalytic activity">
    <reaction evidence="11">
        <text>a 1,2-diacyl-sn-glycero-3-phospho-L-serine + H(+) = a 1,2-diacyl-sn-glycero-3-phosphoethanolamine + CO2</text>
        <dbReference type="Rhea" id="RHEA:20828"/>
        <dbReference type="ChEBI" id="CHEBI:15378"/>
        <dbReference type="ChEBI" id="CHEBI:16526"/>
        <dbReference type="ChEBI" id="CHEBI:57262"/>
        <dbReference type="ChEBI" id="CHEBI:64612"/>
        <dbReference type="EC" id="4.1.1.65"/>
    </reaction>
</comment>
<proteinExistence type="inferred from homology"/>
<dbReference type="EMBL" id="KZ302366">
    <property type="protein sequence ID" value="PFH45490.1"/>
    <property type="molecule type" value="Genomic_DNA"/>
</dbReference>
<dbReference type="InterPro" id="IPR035892">
    <property type="entry name" value="C2_domain_sf"/>
</dbReference>
<dbReference type="Pfam" id="PF02666">
    <property type="entry name" value="PS_Dcarbxylase"/>
    <property type="match status" value="1"/>
</dbReference>
<evidence type="ECO:0000256" key="6">
    <source>
        <dbReference type="ARBA" id="ARBA00023145"/>
    </source>
</evidence>
<feature type="compositionally biased region" description="Low complexity" evidence="12">
    <location>
        <begin position="98"/>
        <end position="115"/>
    </location>
</feature>
<keyword evidence="11" id="KW-0333">Golgi apparatus</keyword>
<evidence type="ECO:0000256" key="1">
    <source>
        <dbReference type="ARBA" id="ARBA00005189"/>
    </source>
</evidence>
<keyword evidence="4 11" id="KW-0443">Lipid metabolism</keyword>